<evidence type="ECO:0000256" key="1">
    <source>
        <dbReference type="SAM" id="MobiDB-lite"/>
    </source>
</evidence>
<accession>A0A917CWX6</accession>
<dbReference type="EMBL" id="BMCU01000001">
    <property type="protein sequence ID" value="GGF99557.1"/>
    <property type="molecule type" value="Genomic_DNA"/>
</dbReference>
<dbReference type="AlphaFoldDB" id="A0A917CWX6"/>
<dbReference type="RefSeq" id="WP_188543702.1">
    <property type="nucleotide sequence ID" value="NZ_BMCU01000001.1"/>
</dbReference>
<reference evidence="2" key="1">
    <citation type="journal article" date="2014" name="Int. J. Syst. Evol. Microbiol.">
        <title>Complete genome sequence of Corynebacterium casei LMG S-19264T (=DSM 44701T), isolated from a smear-ripened cheese.</title>
        <authorList>
            <consortium name="US DOE Joint Genome Institute (JGI-PGF)"/>
            <person name="Walter F."/>
            <person name="Albersmeier A."/>
            <person name="Kalinowski J."/>
            <person name="Ruckert C."/>
        </authorList>
    </citation>
    <scope>NUCLEOTIDE SEQUENCE</scope>
    <source>
        <strain evidence="2">CCM 7905</strain>
    </source>
</reference>
<organism evidence="2 3">
    <name type="scientific">Rhodococcoides trifolii</name>
    <dbReference type="NCBI Taxonomy" id="908250"/>
    <lineage>
        <taxon>Bacteria</taxon>
        <taxon>Bacillati</taxon>
        <taxon>Actinomycetota</taxon>
        <taxon>Actinomycetes</taxon>
        <taxon>Mycobacteriales</taxon>
        <taxon>Nocardiaceae</taxon>
        <taxon>Rhodococcoides</taxon>
    </lineage>
</organism>
<feature type="region of interest" description="Disordered" evidence="1">
    <location>
        <begin position="1"/>
        <end position="25"/>
    </location>
</feature>
<dbReference type="Gene3D" id="3.30.70.2330">
    <property type="match status" value="1"/>
</dbReference>
<reference evidence="2" key="2">
    <citation type="submission" date="2020-09" db="EMBL/GenBank/DDBJ databases">
        <authorList>
            <person name="Sun Q."/>
            <person name="Sedlacek I."/>
        </authorList>
    </citation>
    <scope>NUCLEOTIDE SEQUENCE</scope>
    <source>
        <strain evidence="2">CCM 7905</strain>
    </source>
</reference>
<protein>
    <recommendedName>
        <fullName evidence="4">HIRAN domain-containing protein</fullName>
    </recommendedName>
</protein>
<comment type="caution">
    <text evidence="2">The sequence shown here is derived from an EMBL/GenBank/DDBJ whole genome shotgun (WGS) entry which is preliminary data.</text>
</comment>
<evidence type="ECO:0008006" key="4">
    <source>
        <dbReference type="Google" id="ProtNLM"/>
    </source>
</evidence>
<name>A0A917CWX6_9NOCA</name>
<dbReference type="Proteomes" id="UP000654257">
    <property type="component" value="Unassembled WGS sequence"/>
</dbReference>
<gene>
    <name evidence="2" type="ORF">GCM10007304_11770</name>
</gene>
<proteinExistence type="predicted"/>
<evidence type="ECO:0000313" key="3">
    <source>
        <dbReference type="Proteomes" id="UP000654257"/>
    </source>
</evidence>
<feature type="compositionally biased region" description="Acidic residues" evidence="1">
    <location>
        <begin position="1"/>
        <end position="14"/>
    </location>
</feature>
<evidence type="ECO:0000313" key="2">
    <source>
        <dbReference type="EMBL" id="GGF99557.1"/>
    </source>
</evidence>
<sequence>MDDYDPAFEDEWSEGYDRPPGEYTPPVGVMRVNGSTSLHNVIGFSNQDFLGSLPLGTSIDVEWVPEPGNPADANAVALDIQGVRVGYLRAGMARDMHSQVVEANRQGFRVISSGRLYREQNDYIFGGSDMPGDSDVDLDESSYSALILDLQGSWPEHLSAWLSLSDEVRGSEYFETEWYVLDYQSKYQDELSALLGDADFVVLSGDLSLGTTVRGMSVDVYTGGIYVGSIWPRKRYGNERLIASVRSGSAVGLVHVKRWSDNVAAQVSVSSESDRGFLWLDQRLRALEEQRRSWDRYEEANKFKGESFDVWGLRILELKNSGHYAEALQMLIPVMNAEFQANEIIDRDTSSEFTMQAAIMYRKLKDYDNEVRVLERFFESRRDWDGPVALVKRYKRACTLARSRKT</sequence>
<keyword evidence="3" id="KW-1185">Reference proteome</keyword>